<sequence length="554" mass="62441">MIMTLLCGRFYILIAIIIPGIGAYIHIDNVTRKCAYGSINGRLVKTVKMGHEAEIYLGVPYAQPPIGELRFKYPLPPKPWADVYDATYERPWCIQFWYTDERIDKRPQSEDCLYLTIYVPRPVVKGIEKARYPVLFWVHGGSYQVGGSNAFPVQGTVDNVVSRGVVFVVINYRLGALGFMSSLNNNLPGNYGLEDQMAALKFVKENIEYFNGDPDSVTIGGESAGASSVGLLSASPKTKGYFHKVIIRSGSSLAPWSVRTINTDLNTDKVIAGLNCQKIKKLSLTTKNNEQYSSSDEEEAIQNENVMNCLRLLDSTDFVQQWRAIAHEDLMMIVTKTASRPVNYNHPFLAHTYFTPVIDGYRLNESILPHYARDMARNNSKLPLMISSMTGECTGYITWLTYLEKVMNINMQDLEYVVPSTQYANAEQVKQAVYKRYIGDALWKSTFNYKKALVDIASDQNFVAPIAEEARFYVENGAPVYVYIFDHGNEDLYFKHVAHGVYDVGSSHGFDMVYLFQSTAVVDPGVDKPIKWSDMDLKVTEFLAQTLYNFVATG</sequence>
<dbReference type="Pfam" id="PF00135">
    <property type="entry name" value="COesterase"/>
    <property type="match status" value="1"/>
</dbReference>
<keyword evidence="1" id="KW-1133">Transmembrane helix</keyword>
<dbReference type="OMA" id="PYRIEAS"/>
<organism evidence="3 4">
    <name type="scientific">Romanomermis culicivorax</name>
    <name type="common">Nematode worm</name>
    <dbReference type="NCBI Taxonomy" id="13658"/>
    <lineage>
        <taxon>Eukaryota</taxon>
        <taxon>Metazoa</taxon>
        <taxon>Ecdysozoa</taxon>
        <taxon>Nematoda</taxon>
        <taxon>Enoplea</taxon>
        <taxon>Dorylaimia</taxon>
        <taxon>Mermithida</taxon>
        <taxon>Mermithoidea</taxon>
        <taxon>Mermithidae</taxon>
        <taxon>Romanomermis</taxon>
    </lineage>
</organism>
<evidence type="ECO:0000313" key="4">
    <source>
        <dbReference type="WBParaSite" id="nRc.2.0.1.t22079-RA"/>
    </source>
</evidence>
<dbReference type="SUPFAM" id="SSF53474">
    <property type="entry name" value="alpha/beta-Hydrolases"/>
    <property type="match status" value="1"/>
</dbReference>
<dbReference type="AlphaFoldDB" id="A0A915J8N1"/>
<reference evidence="4" key="1">
    <citation type="submission" date="2022-11" db="UniProtKB">
        <authorList>
            <consortium name="WormBaseParasite"/>
        </authorList>
    </citation>
    <scope>IDENTIFICATION</scope>
</reference>
<name>A0A915J8N1_ROMCU</name>
<keyword evidence="1" id="KW-0812">Transmembrane</keyword>
<evidence type="ECO:0000259" key="2">
    <source>
        <dbReference type="Pfam" id="PF00135"/>
    </source>
</evidence>
<dbReference type="Gene3D" id="3.40.50.1820">
    <property type="entry name" value="alpha/beta hydrolase"/>
    <property type="match status" value="1"/>
</dbReference>
<feature type="domain" description="Carboxylesterase type B" evidence="2">
    <location>
        <begin position="33"/>
        <end position="554"/>
    </location>
</feature>
<dbReference type="PANTHER" id="PTHR11559">
    <property type="entry name" value="CARBOXYLESTERASE"/>
    <property type="match status" value="1"/>
</dbReference>
<proteinExistence type="predicted"/>
<feature type="transmembrane region" description="Helical" evidence="1">
    <location>
        <begin position="7"/>
        <end position="27"/>
    </location>
</feature>
<evidence type="ECO:0000313" key="3">
    <source>
        <dbReference type="Proteomes" id="UP000887565"/>
    </source>
</evidence>
<dbReference type="InterPro" id="IPR029058">
    <property type="entry name" value="AB_hydrolase_fold"/>
</dbReference>
<dbReference type="WBParaSite" id="nRc.2.0.1.t22079-RA">
    <property type="protein sequence ID" value="nRc.2.0.1.t22079-RA"/>
    <property type="gene ID" value="nRc.2.0.1.g22079"/>
</dbReference>
<accession>A0A915J8N1</accession>
<keyword evidence="1" id="KW-0472">Membrane</keyword>
<protein>
    <submittedName>
        <fullName evidence="4">Carboxylesterase type B domain-containing protein</fullName>
    </submittedName>
</protein>
<dbReference type="InterPro" id="IPR002018">
    <property type="entry name" value="CarbesteraseB"/>
</dbReference>
<evidence type="ECO:0000256" key="1">
    <source>
        <dbReference type="SAM" id="Phobius"/>
    </source>
</evidence>
<keyword evidence="3" id="KW-1185">Reference proteome</keyword>
<dbReference type="Proteomes" id="UP000887565">
    <property type="component" value="Unplaced"/>
</dbReference>
<dbReference type="InterPro" id="IPR050309">
    <property type="entry name" value="Type-B_Carboxylest/Lipase"/>
</dbReference>